<keyword evidence="3" id="KW-1185">Reference proteome</keyword>
<feature type="region of interest" description="Disordered" evidence="1">
    <location>
        <begin position="88"/>
        <end position="126"/>
    </location>
</feature>
<name>A0ABV6P6N8_9ACTN</name>
<evidence type="ECO:0000313" key="3">
    <source>
        <dbReference type="Proteomes" id="UP001589894"/>
    </source>
</evidence>
<reference evidence="2 3" key="1">
    <citation type="submission" date="2024-09" db="EMBL/GenBank/DDBJ databases">
        <authorList>
            <person name="Sun Q."/>
            <person name="Mori K."/>
        </authorList>
    </citation>
    <scope>NUCLEOTIDE SEQUENCE [LARGE SCALE GENOMIC DNA]</scope>
    <source>
        <strain evidence="2 3">TBRC 2205</strain>
    </source>
</reference>
<comment type="caution">
    <text evidence="2">The sequence shown here is derived from an EMBL/GenBank/DDBJ whole genome shotgun (WGS) entry which is preliminary data.</text>
</comment>
<evidence type="ECO:0000256" key="1">
    <source>
        <dbReference type="SAM" id="MobiDB-lite"/>
    </source>
</evidence>
<dbReference type="EMBL" id="JBHLUE010000026">
    <property type="protein sequence ID" value="MFC0567948.1"/>
    <property type="molecule type" value="Genomic_DNA"/>
</dbReference>
<organism evidence="2 3">
    <name type="scientific">Plantactinospora siamensis</name>
    <dbReference type="NCBI Taxonomy" id="555372"/>
    <lineage>
        <taxon>Bacteria</taxon>
        <taxon>Bacillati</taxon>
        <taxon>Actinomycetota</taxon>
        <taxon>Actinomycetes</taxon>
        <taxon>Micromonosporales</taxon>
        <taxon>Micromonosporaceae</taxon>
        <taxon>Plantactinospora</taxon>
    </lineage>
</organism>
<dbReference type="RefSeq" id="WP_377343329.1">
    <property type="nucleotide sequence ID" value="NZ_JBHLUE010000026.1"/>
</dbReference>
<proteinExistence type="predicted"/>
<sequence>MSPHRDSTRPPAFLAAAVSAFLATGLAGCGSGRSDRYVNCIDRNGRVVDPAFCEDRSSAYWYYLASRRYGVGSSVPGDYTRTRINPSDQAARAAAGMPKTGNVGGTKISSGGFGKGSSSGHHGGGS</sequence>
<dbReference type="Proteomes" id="UP001589894">
    <property type="component" value="Unassembled WGS sequence"/>
</dbReference>
<evidence type="ECO:0008006" key="4">
    <source>
        <dbReference type="Google" id="ProtNLM"/>
    </source>
</evidence>
<dbReference type="PROSITE" id="PS51257">
    <property type="entry name" value="PROKAR_LIPOPROTEIN"/>
    <property type="match status" value="1"/>
</dbReference>
<protein>
    <recommendedName>
        <fullName evidence="4">Lipoprotein</fullName>
    </recommendedName>
</protein>
<feature type="compositionally biased region" description="Gly residues" evidence="1">
    <location>
        <begin position="111"/>
        <end position="126"/>
    </location>
</feature>
<evidence type="ECO:0000313" key="2">
    <source>
        <dbReference type="EMBL" id="MFC0567948.1"/>
    </source>
</evidence>
<gene>
    <name evidence="2" type="ORF">ACFFHU_27865</name>
</gene>
<accession>A0ABV6P6N8</accession>